<dbReference type="NCBIfam" id="NF005850">
    <property type="entry name" value="PRK07768.1"/>
    <property type="match status" value="1"/>
</dbReference>
<comment type="similarity">
    <text evidence="1">Belongs to the ATP-dependent AMP-binding enzyme family.</text>
</comment>
<evidence type="ECO:0000256" key="2">
    <source>
        <dbReference type="SAM" id="MobiDB-lite"/>
    </source>
</evidence>
<dbReference type="Pfam" id="PF00501">
    <property type="entry name" value="AMP-binding"/>
    <property type="match status" value="1"/>
</dbReference>
<dbReference type="GO" id="GO:0005886">
    <property type="term" value="C:plasma membrane"/>
    <property type="evidence" value="ECO:0007669"/>
    <property type="project" value="TreeGrafter"/>
</dbReference>
<protein>
    <submittedName>
        <fullName evidence="4">Putative ligase MSMEG_5435/MSMEI_5285</fullName>
        <ecNumber evidence="4">6.2.1.-</ecNumber>
    </submittedName>
</protein>
<dbReference type="EMBL" id="FLQS01000033">
    <property type="protein sequence ID" value="SBS76975.1"/>
    <property type="molecule type" value="Genomic_DNA"/>
</dbReference>
<dbReference type="EC" id="6.2.1.-" evidence="4"/>
<accession>A0A1Y5PE35</accession>
<dbReference type="PROSITE" id="PS00455">
    <property type="entry name" value="AMP_BINDING"/>
    <property type="match status" value="1"/>
</dbReference>
<dbReference type="InterPro" id="IPR045851">
    <property type="entry name" value="AMP-bd_C_sf"/>
</dbReference>
<keyword evidence="4" id="KW-0436">Ligase</keyword>
<dbReference type="InterPro" id="IPR000873">
    <property type="entry name" value="AMP-dep_synth/lig_dom"/>
</dbReference>
<dbReference type="AlphaFoldDB" id="A0A1Y5PE35"/>
<name>A0A1Y5PE35_9MYCO</name>
<gene>
    <name evidence="4" type="ORF">MHPYR_390041</name>
</gene>
<dbReference type="InterPro" id="IPR020845">
    <property type="entry name" value="AMP-binding_CS"/>
</dbReference>
<evidence type="ECO:0000313" key="4">
    <source>
        <dbReference type="EMBL" id="SBS76975.1"/>
    </source>
</evidence>
<evidence type="ECO:0000256" key="1">
    <source>
        <dbReference type="ARBA" id="ARBA00006432"/>
    </source>
</evidence>
<sequence>MAQRTLLSHRTRGSPRAATTSQVTPLGDLQKEGSVSQFTETMFRNARWSMKGMTTGEPDAPVRHTWAEVHARACRIAGGLAAAGVGHGDAVAVLAGLPVDIAPTAQGVWIRGASVTMLHQPTPRTDLQRWAEETAAVLDTIDAKAVVVGEPFLPAAPLLAERRMRVVIVGDLLRANPVRPVETCGDDLALMQLTSGSTGSPKAVQITHANVVANAEAMFVGANVDVESDVIVSWLPCFHDMGMTGFLTVPMYFGVELIKITPMDFLRDNLLWVKLIDKYKATMTAAPNFAYTLLAKRLRSLASPGDFDLSSLRWALSGAEQVDPAAVEDLCAAGAPHGLQPEAILPAYGMAETTVAASFSTCGAGMTVDEVDADLLAVLHRAVPATRGNVRRLVTLGSLLNGLEARIVDEDGAVLPARAVGVIQLRGEPVTPGYTTVAGFISAQDDQGWYDTGDLGYLTEKDEIVVCGRLKDVIIMAGRNIYPTDIERAAARVDGVRPGCAVAVRLDAGHSRESFAVAVESKAFDDHAEVRRIEHQVVHEVVVEVNARPRNVVVLAPGIIPKTPSGKLRRAHALALVT</sequence>
<dbReference type="PANTHER" id="PTHR22754">
    <property type="entry name" value="DISCO-INTERACTING PROTEIN 2 DIP2 -RELATED"/>
    <property type="match status" value="1"/>
</dbReference>
<dbReference type="PANTHER" id="PTHR22754:SF32">
    <property type="entry name" value="DISCO-INTERACTING PROTEIN 2"/>
    <property type="match status" value="1"/>
</dbReference>
<dbReference type="GO" id="GO:0006633">
    <property type="term" value="P:fatty acid biosynthetic process"/>
    <property type="evidence" value="ECO:0007669"/>
    <property type="project" value="TreeGrafter"/>
</dbReference>
<dbReference type="Gene3D" id="3.30.300.30">
    <property type="match status" value="1"/>
</dbReference>
<feature type="region of interest" description="Disordered" evidence="2">
    <location>
        <begin position="1"/>
        <end position="27"/>
    </location>
</feature>
<dbReference type="GO" id="GO:0070566">
    <property type="term" value="F:adenylyltransferase activity"/>
    <property type="evidence" value="ECO:0007669"/>
    <property type="project" value="TreeGrafter"/>
</dbReference>
<dbReference type="InterPro" id="IPR042099">
    <property type="entry name" value="ANL_N_sf"/>
</dbReference>
<dbReference type="GO" id="GO:0016874">
    <property type="term" value="F:ligase activity"/>
    <property type="evidence" value="ECO:0007669"/>
    <property type="project" value="UniProtKB-KW"/>
</dbReference>
<dbReference type="Gene3D" id="3.40.50.12780">
    <property type="entry name" value="N-terminal domain of ligase-like"/>
    <property type="match status" value="1"/>
</dbReference>
<dbReference type="SUPFAM" id="SSF56801">
    <property type="entry name" value="Acetyl-CoA synthetase-like"/>
    <property type="match status" value="1"/>
</dbReference>
<organism evidence="4">
    <name type="scientific">uncultured Mycobacterium sp</name>
    <dbReference type="NCBI Taxonomy" id="171292"/>
    <lineage>
        <taxon>Bacteria</taxon>
        <taxon>Bacillati</taxon>
        <taxon>Actinomycetota</taxon>
        <taxon>Actinomycetes</taxon>
        <taxon>Mycobacteriales</taxon>
        <taxon>Mycobacteriaceae</taxon>
        <taxon>Mycobacterium</taxon>
        <taxon>environmental samples</taxon>
    </lineage>
</organism>
<evidence type="ECO:0000259" key="3">
    <source>
        <dbReference type="Pfam" id="PF00501"/>
    </source>
</evidence>
<reference evidence="4" key="1">
    <citation type="submission" date="2016-03" db="EMBL/GenBank/DDBJ databases">
        <authorList>
            <person name="Ploux O."/>
        </authorList>
    </citation>
    <scope>NUCLEOTIDE SEQUENCE</scope>
    <source>
        <strain evidence="4">UC10</strain>
    </source>
</reference>
<feature type="domain" description="AMP-dependent synthetase/ligase" evidence="3">
    <location>
        <begin position="61"/>
        <end position="434"/>
    </location>
</feature>
<proteinExistence type="inferred from homology"/>